<proteinExistence type="evidence at transcript level"/>
<name>B6SLN1_MAIZE</name>
<dbReference type="EMBL" id="EU953646">
    <property type="protein sequence ID" value="ACG25764.1"/>
    <property type="molecule type" value="mRNA"/>
</dbReference>
<protein>
    <submittedName>
        <fullName evidence="1">Uncharacterized protein</fullName>
    </submittedName>
</protein>
<accession>B6SLN1</accession>
<dbReference type="AlphaFoldDB" id="B6SLN1"/>
<organism evidence="1">
    <name type="scientific">Zea mays</name>
    <name type="common">Maize</name>
    <dbReference type="NCBI Taxonomy" id="4577"/>
    <lineage>
        <taxon>Eukaryota</taxon>
        <taxon>Viridiplantae</taxon>
        <taxon>Streptophyta</taxon>
        <taxon>Embryophyta</taxon>
        <taxon>Tracheophyta</taxon>
        <taxon>Spermatophyta</taxon>
        <taxon>Magnoliopsida</taxon>
        <taxon>Liliopsida</taxon>
        <taxon>Poales</taxon>
        <taxon>Poaceae</taxon>
        <taxon>PACMAD clade</taxon>
        <taxon>Panicoideae</taxon>
        <taxon>Andropogonodae</taxon>
        <taxon>Andropogoneae</taxon>
        <taxon>Tripsacinae</taxon>
        <taxon>Zea</taxon>
    </lineage>
</organism>
<sequence length="181" mass="18934">MARPLALVPRALLPYCRACPISLHAPLARTPARPSPQCPAGAPWLAPALAQPLLLAPPGAQPSSPPAPCSSMAGVSPAWVSPRSPAVSLCRGLAQPQPRSTWPRPRRGCRPRLALRPTSPVEFLCPLPRPPSILSSRCADRAPAPARHGCHALPAAELARMRASLLAIAAPWCSDLPVAGL</sequence>
<reference evidence="1" key="1">
    <citation type="journal article" date="2009" name="Plant Mol. Biol.">
        <title>Insights into corn genes derived from large-scale cDNA sequencing.</title>
        <authorList>
            <person name="Alexandrov N.N."/>
            <person name="Brover V.V."/>
            <person name="Freidin S."/>
            <person name="Troukhan M.E."/>
            <person name="Tatarinova T.V."/>
            <person name="Zhang H."/>
            <person name="Swaller T.J."/>
            <person name="Lu Y.P."/>
            <person name="Bouck J."/>
            <person name="Flavell R.B."/>
            <person name="Feldmann K.A."/>
        </authorList>
    </citation>
    <scope>NUCLEOTIDE SEQUENCE</scope>
</reference>
<evidence type="ECO:0000313" key="1">
    <source>
        <dbReference type="EMBL" id="ACG25764.1"/>
    </source>
</evidence>